<comment type="caution">
    <text evidence="4">The sequence shown here is derived from an EMBL/GenBank/DDBJ whole genome shotgun (WGS) entry which is preliminary data.</text>
</comment>
<feature type="signal peptide" evidence="2">
    <location>
        <begin position="1"/>
        <end position="26"/>
    </location>
</feature>
<dbReference type="AlphaFoldDB" id="U2NPN5"/>
<dbReference type="PANTHER" id="PTHR10963">
    <property type="entry name" value="GLYCOSYL HYDROLASE-RELATED"/>
    <property type="match status" value="1"/>
</dbReference>
<dbReference type="PROSITE" id="PS51257">
    <property type="entry name" value="PROKAR_LIPOPROTEIN"/>
    <property type="match status" value="1"/>
</dbReference>
<organism evidence="4 5">
    <name type="scientific">Segatella baroniae F0067</name>
    <dbReference type="NCBI Taxonomy" id="1115809"/>
    <lineage>
        <taxon>Bacteria</taxon>
        <taxon>Pseudomonadati</taxon>
        <taxon>Bacteroidota</taxon>
        <taxon>Bacteroidia</taxon>
        <taxon>Bacteroidales</taxon>
        <taxon>Prevotellaceae</taxon>
        <taxon>Segatella</taxon>
    </lineage>
</organism>
<dbReference type="PROSITE" id="PS51762">
    <property type="entry name" value="GH16_2"/>
    <property type="match status" value="1"/>
</dbReference>
<evidence type="ECO:0000313" key="5">
    <source>
        <dbReference type="Proteomes" id="UP000016648"/>
    </source>
</evidence>
<gene>
    <name evidence="4" type="primary">bglA</name>
    <name evidence="4" type="ORF">HMPREF9135_0072</name>
</gene>
<dbReference type="Gene3D" id="2.60.120.200">
    <property type="match status" value="1"/>
</dbReference>
<dbReference type="Pfam" id="PF00722">
    <property type="entry name" value="Glyco_hydro_16"/>
    <property type="match status" value="1"/>
</dbReference>
<dbReference type="Proteomes" id="UP000016648">
    <property type="component" value="Unassembled WGS sequence"/>
</dbReference>
<dbReference type="EMBL" id="AWEY01000008">
    <property type="protein sequence ID" value="ERK39995.1"/>
    <property type="molecule type" value="Genomic_DNA"/>
</dbReference>
<keyword evidence="2" id="KW-0732">Signal</keyword>
<dbReference type="GO" id="GO:0005975">
    <property type="term" value="P:carbohydrate metabolic process"/>
    <property type="evidence" value="ECO:0007669"/>
    <property type="project" value="InterPro"/>
</dbReference>
<evidence type="ECO:0000313" key="4">
    <source>
        <dbReference type="EMBL" id="ERK39995.1"/>
    </source>
</evidence>
<dbReference type="EC" id="3.2.1.73" evidence="4"/>
<reference evidence="4 5" key="1">
    <citation type="submission" date="2013-08" db="EMBL/GenBank/DDBJ databases">
        <authorList>
            <person name="Durkin A.S."/>
            <person name="Haft D.R."/>
            <person name="McCorrison J."/>
            <person name="Torralba M."/>
            <person name="Gillis M."/>
            <person name="Haft D.H."/>
            <person name="Methe B."/>
            <person name="Sutton G."/>
            <person name="Nelson K.E."/>
        </authorList>
    </citation>
    <scope>NUCLEOTIDE SEQUENCE [LARGE SCALE GENOMIC DNA]</scope>
    <source>
        <strain evidence="4 5">F0067</strain>
    </source>
</reference>
<dbReference type="InterPro" id="IPR000757">
    <property type="entry name" value="Beta-glucanase-like"/>
</dbReference>
<proteinExistence type="inferred from homology"/>
<evidence type="ECO:0000256" key="2">
    <source>
        <dbReference type="SAM" id="SignalP"/>
    </source>
</evidence>
<name>U2NPN5_9BACT</name>
<dbReference type="PATRIC" id="fig|1115809.3.peg.539"/>
<sequence length="287" mass="32698">MTHTIRRAIASLPILLLLASCSTLFATGNEKTKDAHHRNQAAGQTAYRLVWHDEFDYNGLPDSTRWSFDTHGNESGWGNNELQHYTASRLKNASVSDGLLHITAHLEDYGNKRYTSARLFTKGHGQWLYGRMECRAKLPAGRGTWPAFWMMPAEDAYGTWPASGEIDIMENVGFDPSNILATTHTQRFNHIIGNSVSGTISVPTCNTEFHVYAIEWDAQEIRGYVDGRHYYTYARREKGWEVWPFDRPFYIILNLAIGGNWGGRMGVDDAIFPCSYVIDYVRVYQQM</sequence>
<keyword evidence="5" id="KW-1185">Reference proteome</keyword>
<dbReference type="InterPro" id="IPR050546">
    <property type="entry name" value="Glycosyl_Hydrlase_16"/>
</dbReference>
<dbReference type="SUPFAM" id="SSF49899">
    <property type="entry name" value="Concanavalin A-like lectins/glucanases"/>
    <property type="match status" value="1"/>
</dbReference>
<dbReference type="PANTHER" id="PTHR10963:SF55">
    <property type="entry name" value="GLYCOSIDE HYDROLASE FAMILY 16 PROTEIN"/>
    <property type="match status" value="1"/>
</dbReference>
<dbReference type="RefSeq" id="WP_021589124.1">
    <property type="nucleotide sequence ID" value="NZ_AWEY01000008.1"/>
</dbReference>
<comment type="similarity">
    <text evidence="1">Belongs to the glycosyl hydrolase 16 family.</text>
</comment>
<dbReference type="GO" id="GO:0042972">
    <property type="term" value="F:licheninase activity"/>
    <property type="evidence" value="ECO:0007669"/>
    <property type="project" value="UniProtKB-EC"/>
</dbReference>
<evidence type="ECO:0000256" key="1">
    <source>
        <dbReference type="ARBA" id="ARBA00006865"/>
    </source>
</evidence>
<feature type="domain" description="GH16" evidence="3">
    <location>
        <begin position="55"/>
        <end position="287"/>
    </location>
</feature>
<keyword evidence="4" id="KW-0378">Hydrolase</keyword>
<keyword evidence="4" id="KW-0326">Glycosidase</keyword>
<dbReference type="InterPro" id="IPR013320">
    <property type="entry name" value="ConA-like_dom_sf"/>
</dbReference>
<accession>U2NPN5</accession>
<protein>
    <submittedName>
        <fullName evidence="4">Licheninase</fullName>
        <ecNumber evidence="4">3.2.1.73</ecNumber>
    </submittedName>
</protein>
<dbReference type="CDD" id="cd08023">
    <property type="entry name" value="GH16_laminarinase_like"/>
    <property type="match status" value="1"/>
</dbReference>
<feature type="chain" id="PRO_5004633124" evidence="2">
    <location>
        <begin position="27"/>
        <end position="287"/>
    </location>
</feature>
<evidence type="ECO:0000259" key="3">
    <source>
        <dbReference type="PROSITE" id="PS51762"/>
    </source>
</evidence>